<evidence type="ECO:0000259" key="1">
    <source>
        <dbReference type="PROSITE" id="PS50995"/>
    </source>
</evidence>
<dbReference type="PANTHER" id="PTHR33164">
    <property type="entry name" value="TRANSCRIPTIONAL REGULATOR, MARR FAMILY"/>
    <property type="match status" value="1"/>
</dbReference>
<evidence type="ECO:0000313" key="2">
    <source>
        <dbReference type="EMBL" id="GAA2116074.1"/>
    </source>
</evidence>
<dbReference type="InterPro" id="IPR036390">
    <property type="entry name" value="WH_DNA-bd_sf"/>
</dbReference>
<dbReference type="Proteomes" id="UP001500897">
    <property type="component" value="Unassembled WGS sequence"/>
</dbReference>
<dbReference type="Gene3D" id="1.10.10.10">
    <property type="entry name" value="Winged helix-like DNA-binding domain superfamily/Winged helix DNA-binding domain"/>
    <property type="match status" value="1"/>
</dbReference>
<dbReference type="Pfam" id="PF01047">
    <property type="entry name" value="MarR"/>
    <property type="match status" value="1"/>
</dbReference>
<dbReference type="PROSITE" id="PS50995">
    <property type="entry name" value="HTH_MARR_2"/>
    <property type="match status" value="1"/>
</dbReference>
<keyword evidence="3" id="KW-1185">Reference proteome</keyword>
<dbReference type="SMART" id="SM00347">
    <property type="entry name" value="HTH_MARR"/>
    <property type="match status" value="1"/>
</dbReference>
<dbReference type="SUPFAM" id="SSF46785">
    <property type="entry name" value="Winged helix' DNA-binding domain"/>
    <property type="match status" value="1"/>
</dbReference>
<reference evidence="3" key="1">
    <citation type="journal article" date="2019" name="Int. J. Syst. Evol. Microbiol.">
        <title>The Global Catalogue of Microorganisms (GCM) 10K type strain sequencing project: providing services to taxonomists for standard genome sequencing and annotation.</title>
        <authorList>
            <consortium name="The Broad Institute Genomics Platform"/>
            <consortium name="The Broad Institute Genome Sequencing Center for Infectious Disease"/>
            <person name="Wu L."/>
            <person name="Ma J."/>
        </authorList>
    </citation>
    <scope>NUCLEOTIDE SEQUENCE [LARGE SCALE GENOMIC DNA]</scope>
    <source>
        <strain evidence="3">JCM 14559</strain>
    </source>
</reference>
<dbReference type="InterPro" id="IPR000835">
    <property type="entry name" value="HTH_MarR-typ"/>
</dbReference>
<comment type="caution">
    <text evidence="2">The sequence shown here is derived from an EMBL/GenBank/DDBJ whole genome shotgun (WGS) entry which is preliminary data.</text>
</comment>
<accession>A0ABP5JET2</accession>
<name>A0ABP5JET2_9ACTN</name>
<dbReference type="RefSeq" id="WP_344556843.1">
    <property type="nucleotide sequence ID" value="NZ_BAAANS010000053.1"/>
</dbReference>
<evidence type="ECO:0000313" key="3">
    <source>
        <dbReference type="Proteomes" id="UP001500897"/>
    </source>
</evidence>
<sequence>MLDSSAPGGDADPTASVLVALLPALNRALERRLARDFPYPALSEGQLALLWLVEERTGITVRESARVLQMKPNNVSALVSQLTEQGLLERRADTADKRVAHLHPTPLALGRLAEARALKEAHLTQLLAALTDGQRGALGSACGALEALTALLYADGDSSDPVG</sequence>
<feature type="domain" description="HTH marR-type" evidence="1">
    <location>
        <begin position="15"/>
        <end position="147"/>
    </location>
</feature>
<gene>
    <name evidence="2" type="ORF">GCM10009759_61380</name>
</gene>
<dbReference type="InterPro" id="IPR039422">
    <property type="entry name" value="MarR/SlyA-like"/>
</dbReference>
<protein>
    <submittedName>
        <fullName evidence="2">MarR family winged helix-turn-helix transcriptional regulator</fullName>
    </submittedName>
</protein>
<dbReference type="PANTHER" id="PTHR33164:SF103">
    <property type="entry name" value="REGULATORY PROTEIN MARR"/>
    <property type="match status" value="1"/>
</dbReference>
<proteinExistence type="predicted"/>
<dbReference type="EMBL" id="BAAANS010000053">
    <property type="protein sequence ID" value="GAA2116074.1"/>
    <property type="molecule type" value="Genomic_DNA"/>
</dbReference>
<dbReference type="InterPro" id="IPR036388">
    <property type="entry name" value="WH-like_DNA-bd_sf"/>
</dbReference>
<organism evidence="2 3">
    <name type="scientific">Kitasatospora saccharophila</name>
    <dbReference type="NCBI Taxonomy" id="407973"/>
    <lineage>
        <taxon>Bacteria</taxon>
        <taxon>Bacillati</taxon>
        <taxon>Actinomycetota</taxon>
        <taxon>Actinomycetes</taxon>
        <taxon>Kitasatosporales</taxon>
        <taxon>Streptomycetaceae</taxon>
        <taxon>Kitasatospora</taxon>
    </lineage>
</organism>